<feature type="compositionally biased region" description="Basic and acidic residues" evidence="1">
    <location>
        <begin position="962"/>
        <end position="979"/>
    </location>
</feature>
<evidence type="ECO:0000259" key="2">
    <source>
        <dbReference type="PROSITE" id="PS00028"/>
    </source>
</evidence>
<evidence type="ECO:0000313" key="3">
    <source>
        <dbReference type="EMBL" id="CAG6636601.1"/>
    </source>
</evidence>
<dbReference type="EMBL" id="HBUF01095008">
    <property type="protein sequence ID" value="CAG6636601.1"/>
    <property type="molecule type" value="Transcribed_RNA"/>
</dbReference>
<feature type="compositionally biased region" description="Polar residues" evidence="1">
    <location>
        <begin position="376"/>
        <end position="394"/>
    </location>
</feature>
<feature type="domain" description="C2H2-type" evidence="2">
    <location>
        <begin position="999"/>
        <end position="1021"/>
    </location>
</feature>
<feature type="compositionally biased region" description="Polar residues" evidence="1">
    <location>
        <begin position="937"/>
        <end position="947"/>
    </location>
</feature>
<dbReference type="Pfam" id="PF12874">
    <property type="entry name" value="zf-met"/>
    <property type="match status" value="3"/>
</dbReference>
<feature type="region of interest" description="Disordered" evidence="1">
    <location>
        <begin position="32"/>
        <end position="67"/>
    </location>
</feature>
<dbReference type="AlphaFoldDB" id="A0A8D8QRB9"/>
<dbReference type="SMART" id="SM00451">
    <property type="entry name" value="ZnF_U1"/>
    <property type="match status" value="3"/>
</dbReference>
<dbReference type="InterPro" id="IPR036236">
    <property type="entry name" value="Znf_C2H2_sf"/>
</dbReference>
<accession>A0A8D8QRB9</accession>
<reference evidence="3" key="1">
    <citation type="submission" date="2021-05" db="EMBL/GenBank/DDBJ databases">
        <authorList>
            <person name="Alioto T."/>
            <person name="Alioto T."/>
            <person name="Gomez Garrido J."/>
        </authorList>
    </citation>
    <scope>NUCLEOTIDE SEQUENCE</scope>
</reference>
<proteinExistence type="predicted"/>
<feature type="domain" description="C2H2-type" evidence="2">
    <location>
        <begin position="1036"/>
        <end position="1058"/>
    </location>
</feature>
<feature type="compositionally biased region" description="Acidic residues" evidence="1">
    <location>
        <begin position="898"/>
        <end position="909"/>
    </location>
</feature>
<dbReference type="SMART" id="SM00355">
    <property type="entry name" value="ZnF_C2H2"/>
    <property type="match status" value="3"/>
</dbReference>
<feature type="compositionally biased region" description="Acidic residues" evidence="1">
    <location>
        <begin position="916"/>
        <end position="925"/>
    </location>
</feature>
<dbReference type="Gene3D" id="3.30.160.60">
    <property type="entry name" value="Classic Zinc Finger"/>
    <property type="match status" value="2"/>
</dbReference>
<feature type="region of interest" description="Disordered" evidence="1">
    <location>
        <begin position="470"/>
        <end position="496"/>
    </location>
</feature>
<protein>
    <recommendedName>
        <fullName evidence="2">C2H2-type domain-containing protein</fullName>
    </recommendedName>
</protein>
<sequence>MNVSEIKIPVPWGHIAADANEETYLNTQSEEAKLIQKETEEKDLSQEPDRMNNLAVKNNVEDSGSKQSILDAQSLLTKLGLKSITLTKSVPQGGHSPPLSTKKFKKLTETKSNRTNPPLPPDSTVIQKQKVKSPVRTNKNNNEDKVSKPKKEVRKLEKTESVQIKKMSKTPSQQEKKRQAKTSPRKTMPPSIPGLMKRTDSEESSDFMKTYNIVKIKNPQLLASRTAKLNLIKQTLLNIESEKNAKSSGKDKIEKRCDDCGTPLSSGRDFIMHRDKCEVRQKKLEKILSGLNLPKSLQNTPQKEEYQSSPNKTNVSDRIVTNLTDRLEASDKVSNLTDRPEANDKVSSPVDTEDDAQSCEEPLYTETDIQEESRTENVSNTSSQKTPNKTNKSPFRSLYNLYDGLNKEHINIILKASRNERTLRSRSQETDDQIDKESDKCKHNESETSQSEIIITTRITGNVIERNTMIRPVQNDTEPVPVPSNSNEPDSTVDEGQANSRTLYEALKNSCQNVLVKTESDLNEQDATAPPQPQRELISDCPQGLPRSANIRKLLKRNVLNPIRRKGSILSDKLMRMDRKSFTLEKSKIKALKKNEKLASLLNNLIESPNMKKSIISKKRKFLQECQKDLKTSWQIEETEKRNEEERNARAMRASNRRTRKMEDKPEGEQQNESNEQETVETNQAEHVTLPTDEEEEEQVVPTANLFIPYNFVSAGTPSKDIAPILEKTPTETPIEITSQPNETDIDPITVSPQADTFNVDSSLRDQPSTETNSQQPHTTTTPGNVFLSSRKTKSPAVKTPKTPYTPKSKEQLMLKQEIMEELRKLESRKWCKVCKKPFANNSTLNLHYSSVAHKKLVEKSLFGGNVDKEIKEKVRGRKKSPTATPTKKTMNITPETSDGEMEESLWEEEQVKLLEEEDTDEEEPVEKKAKRGKPRQTLSVTSENEPSAQQQQPVRRSRRSSTLDKTDSKENTNEENKETTYTSPTQTPNSKSKDKNLCTTCNVSFLSELQLNKHYASKMHKTASFIVADGKPKVCSVCKVSFTTNNQLHRHYTTQLHKTAAAKLVTELEGRGVIKTALFP</sequence>
<feature type="region of interest" description="Disordered" evidence="1">
    <location>
        <begin position="294"/>
        <end position="396"/>
    </location>
</feature>
<dbReference type="PROSITE" id="PS00028">
    <property type="entry name" value="ZINC_FINGER_C2H2_1"/>
    <property type="match status" value="3"/>
</dbReference>
<feature type="compositionally biased region" description="Basic and acidic residues" evidence="1">
    <location>
        <begin position="32"/>
        <end position="50"/>
    </location>
</feature>
<dbReference type="InterPro" id="IPR013087">
    <property type="entry name" value="Znf_C2H2_type"/>
</dbReference>
<name>A0A8D8QRB9_9HEMI</name>
<evidence type="ECO:0000256" key="1">
    <source>
        <dbReference type="SAM" id="MobiDB-lite"/>
    </source>
</evidence>
<feature type="region of interest" description="Disordered" evidence="1">
    <location>
        <begin position="638"/>
        <end position="684"/>
    </location>
</feature>
<feature type="region of interest" description="Disordered" evidence="1">
    <location>
        <begin position="522"/>
        <end position="544"/>
    </location>
</feature>
<feature type="compositionally biased region" description="Basic and acidic residues" evidence="1">
    <location>
        <begin position="638"/>
        <end position="649"/>
    </location>
</feature>
<feature type="compositionally biased region" description="Basic and acidic residues" evidence="1">
    <location>
        <begin position="422"/>
        <end position="446"/>
    </location>
</feature>
<feature type="compositionally biased region" description="Polar residues" evidence="1">
    <location>
        <begin position="295"/>
        <end position="324"/>
    </location>
</feature>
<dbReference type="GO" id="GO:0008270">
    <property type="term" value="F:zinc ion binding"/>
    <property type="evidence" value="ECO:0007669"/>
    <property type="project" value="InterPro"/>
</dbReference>
<feature type="compositionally biased region" description="Basic and acidic residues" evidence="1">
    <location>
        <begin position="141"/>
        <end position="160"/>
    </location>
</feature>
<dbReference type="GO" id="GO:0003676">
    <property type="term" value="F:nucleic acid binding"/>
    <property type="evidence" value="ECO:0007669"/>
    <property type="project" value="InterPro"/>
</dbReference>
<feature type="region of interest" description="Disordered" evidence="1">
    <location>
        <begin position="87"/>
        <end position="203"/>
    </location>
</feature>
<feature type="region of interest" description="Disordered" evidence="1">
    <location>
        <begin position="873"/>
        <end position="995"/>
    </location>
</feature>
<feature type="region of interest" description="Disordered" evidence="1">
    <location>
        <begin position="422"/>
        <end position="453"/>
    </location>
</feature>
<dbReference type="SUPFAM" id="SSF57667">
    <property type="entry name" value="beta-beta-alpha zinc fingers"/>
    <property type="match status" value="3"/>
</dbReference>
<feature type="compositionally biased region" description="Polar residues" evidence="1">
    <location>
        <begin position="982"/>
        <end position="991"/>
    </location>
</feature>
<dbReference type="InterPro" id="IPR003604">
    <property type="entry name" value="Matrin/U1-like-C_Znf_C2H2"/>
</dbReference>
<feature type="domain" description="C2H2-type" evidence="2">
    <location>
        <begin position="832"/>
        <end position="854"/>
    </location>
</feature>
<feature type="region of interest" description="Disordered" evidence="1">
    <location>
        <begin position="730"/>
        <end position="807"/>
    </location>
</feature>
<feature type="compositionally biased region" description="Polar residues" evidence="1">
    <location>
        <begin position="751"/>
        <end position="790"/>
    </location>
</feature>
<organism evidence="3">
    <name type="scientific">Cacopsylla melanoneura</name>
    <dbReference type="NCBI Taxonomy" id="428564"/>
    <lineage>
        <taxon>Eukaryota</taxon>
        <taxon>Metazoa</taxon>
        <taxon>Ecdysozoa</taxon>
        <taxon>Arthropoda</taxon>
        <taxon>Hexapoda</taxon>
        <taxon>Insecta</taxon>
        <taxon>Pterygota</taxon>
        <taxon>Neoptera</taxon>
        <taxon>Paraneoptera</taxon>
        <taxon>Hemiptera</taxon>
        <taxon>Sternorrhyncha</taxon>
        <taxon>Psylloidea</taxon>
        <taxon>Psyllidae</taxon>
        <taxon>Psyllinae</taxon>
        <taxon>Cacopsylla</taxon>
    </lineage>
</organism>